<dbReference type="InterPro" id="IPR036724">
    <property type="entry name" value="Cobalamin-bd_sf"/>
</dbReference>
<dbReference type="SUPFAM" id="SSF102114">
    <property type="entry name" value="Radical SAM enzymes"/>
    <property type="match status" value="1"/>
</dbReference>
<sequence length="543" mass="61779">MRILFWYRGIENLGVGYLMSMLKHHGHQVDLIFEPGLDDNGYVKVPGGAWFNRPEALMERARAFDPHLVAIGSPTNLWPHAAAAAERLKRELDVPVVVGGHHAQALPEWILGHDFVDVVCTGEGELALLELVERMSRGEDYTDVPTMWVKQDGVIHRNEIGLLENDLDRFPFPEKELWREYGAFRDSLEVFTGRGCPFKCTFCNIHYQREIFEDKGDFLRKRSVANVIAELEENLRRYDVKTVAIHDDNFTTNVLWVEEFCDVYRDKIGLPWFCFGYPTTLKPRVLSAMKSANCSILFMGIDSGDADVRKTLMERPMTDDLIVGKGELLHEHDIDIFASTVFGTPGETDVQMMKTLDMARRVDPMQCSGNVFYPLPKTKLYDLAVEMGYLDEEGEEKVRQGRSSFHHESILDHPHKELAETLAQITPIYAKAPEWALPALRWMVARRMKRAAKALYLVLIPITFPHVGRDGIKITVSMATKAVRLKARTRARRRDRWRGVPATPPPPRVESERERTSVPRRARIPVAVEHAPAPDPDPAHAAG</sequence>
<organism evidence="11 12">
    <name type="scientific">Iamia majanohamensis</name>
    <dbReference type="NCBI Taxonomy" id="467976"/>
    <lineage>
        <taxon>Bacteria</taxon>
        <taxon>Bacillati</taxon>
        <taxon>Actinomycetota</taxon>
        <taxon>Acidimicrobiia</taxon>
        <taxon>Acidimicrobiales</taxon>
        <taxon>Iamiaceae</taxon>
        <taxon>Iamia</taxon>
    </lineage>
</organism>
<accession>A0AAF0BXR1</accession>
<dbReference type="PANTHER" id="PTHR43409:SF7">
    <property type="entry name" value="BLL1977 PROTEIN"/>
    <property type="match status" value="1"/>
</dbReference>
<proteinExistence type="predicted"/>
<dbReference type="InterPro" id="IPR006638">
    <property type="entry name" value="Elp3/MiaA/NifB-like_rSAM"/>
</dbReference>
<evidence type="ECO:0000256" key="5">
    <source>
        <dbReference type="ARBA" id="ARBA00022723"/>
    </source>
</evidence>
<dbReference type="InterPro" id="IPR051198">
    <property type="entry name" value="BchE-like"/>
</dbReference>
<comment type="cofactor">
    <cofactor evidence="1">
        <name>[4Fe-4S] cluster</name>
        <dbReference type="ChEBI" id="CHEBI:49883"/>
    </cofactor>
</comment>
<dbReference type="Gene3D" id="3.80.30.20">
    <property type="entry name" value="tm_1862 like domain"/>
    <property type="match status" value="1"/>
</dbReference>
<evidence type="ECO:0000256" key="3">
    <source>
        <dbReference type="ARBA" id="ARBA00022679"/>
    </source>
</evidence>
<dbReference type="PROSITE" id="PS51918">
    <property type="entry name" value="RADICAL_SAM"/>
    <property type="match status" value="1"/>
</dbReference>
<dbReference type="SFLD" id="SFLDG01082">
    <property type="entry name" value="B12-binding_domain_containing"/>
    <property type="match status" value="1"/>
</dbReference>
<dbReference type="PANTHER" id="PTHR43409">
    <property type="entry name" value="ANAEROBIC MAGNESIUM-PROTOPORPHYRIN IX MONOMETHYL ESTER CYCLASE-RELATED"/>
    <property type="match status" value="1"/>
</dbReference>
<evidence type="ECO:0000259" key="9">
    <source>
        <dbReference type="PROSITE" id="PS51332"/>
    </source>
</evidence>
<dbReference type="Proteomes" id="UP001216390">
    <property type="component" value="Chromosome"/>
</dbReference>
<dbReference type="Gene3D" id="3.40.50.280">
    <property type="entry name" value="Cobalamin-binding domain"/>
    <property type="match status" value="1"/>
</dbReference>
<dbReference type="SFLD" id="SFLDG01123">
    <property type="entry name" value="methyltransferase_(Class_B)"/>
    <property type="match status" value="1"/>
</dbReference>
<feature type="region of interest" description="Disordered" evidence="8">
    <location>
        <begin position="489"/>
        <end position="543"/>
    </location>
</feature>
<evidence type="ECO:0000259" key="10">
    <source>
        <dbReference type="PROSITE" id="PS51918"/>
    </source>
</evidence>
<dbReference type="SFLD" id="SFLDS00029">
    <property type="entry name" value="Radical_SAM"/>
    <property type="match status" value="1"/>
</dbReference>
<keyword evidence="6" id="KW-0408">Iron</keyword>
<dbReference type="GO" id="GO:0005829">
    <property type="term" value="C:cytosol"/>
    <property type="evidence" value="ECO:0007669"/>
    <property type="project" value="TreeGrafter"/>
</dbReference>
<evidence type="ECO:0000256" key="6">
    <source>
        <dbReference type="ARBA" id="ARBA00023004"/>
    </source>
</evidence>
<dbReference type="SUPFAM" id="SSF52242">
    <property type="entry name" value="Cobalamin (vitamin B12)-binding domain"/>
    <property type="match status" value="1"/>
</dbReference>
<dbReference type="Pfam" id="PF02310">
    <property type="entry name" value="B12-binding"/>
    <property type="match status" value="1"/>
</dbReference>
<evidence type="ECO:0000256" key="1">
    <source>
        <dbReference type="ARBA" id="ARBA00001966"/>
    </source>
</evidence>
<dbReference type="RefSeq" id="WP_272738761.1">
    <property type="nucleotide sequence ID" value="NZ_CP116942.1"/>
</dbReference>
<dbReference type="InterPro" id="IPR058240">
    <property type="entry name" value="rSAM_sf"/>
</dbReference>
<evidence type="ECO:0000256" key="8">
    <source>
        <dbReference type="SAM" id="MobiDB-lite"/>
    </source>
</evidence>
<evidence type="ECO:0000313" key="11">
    <source>
        <dbReference type="EMBL" id="WCO69248.1"/>
    </source>
</evidence>
<name>A0AAF0BXR1_9ACTN</name>
<dbReference type="InterPro" id="IPR034466">
    <property type="entry name" value="Methyltransferase_Class_B"/>
</dbReference>
<dbReference type="PROSITE" id="PS51332">
    <property type="entry name" value="B12_BINDING"/>
    <property type="match status" value="1"/>
</dbReference>
<evidence type="ECO:0000313" key="12">
    <source>
        <dbReference type="Proteomes" id="UP001216390"/>
    </source>
</evidence>
<keyword evidence="5" id="KW-0479">Metal-binding</keyword>
<dbReference type="GO" id="GO:0003824">
    <property type="term" value="F:catalytic activity"/>
    <property type="evidence" value="ECO:0007669"/>
    <property type="project" value="InterPro"/>
</dbReference>
<dbReference type="InterPro" id="IPR006158">
    <property type="entry name" value="Cobalamin-bd"/>
</dbReference>
<feature type="domain" description="Radical SAM core" evidence="10">
    <location>
        <begin position="180"/>
        <end position="414"/>
    </location>
</feature>
<dbReference type="GO" id="GO:0046872">
    <property type="term" value="F:metal ion binding"/>
    <property type="evidence" value="ECO:0007669"/>
    <property type="project" value="UniProtKB-KW"/>
</dbReference>
<dbReference type="GO" id="GO:0031419">
    <property type="term" value="F:cobalamin binding"/>
    <property type="evidence" value="ECO:0007669"/>
    <property type="project" value="InterPro"/>
</dbReference>
<keyword evidence="3" id="KW-0808">Transferase</keyword>
<dbReference type="GO" id="GO:0051539">
    <property type="term" value="F:4 iron, 4 sulfur cluster binding"/>
    <property type="evidence" value="ECO:0007669"/>
    <property type="project" value="UniProtKB-KW"/>
</dbReference>
<dbReference type="SMART" id="SM00729">
    <property type="entry name" value="Elp3"/>
    <property type="match status" value="1"/>
</dbReference>
<reference evidence="11" key="1">
    <citation type="submission" date="2023-01" db="EMBL/GenBank/DDBJ databases">
        <title>The diversity of Class Acidimicrobiia in South China Sea sediment environments and the proposal of Iamia marina sp. nov., a novel species of the genus Iamia.</title>
        <authorList>
            <person name="He Y."/>
            <person name="Tian X."/>
        </authorList>
    </citation>
    <scope>NUCLEOTIDE SEQUENCE</scope>
    <source>
        <strain evidence="11">DSM 19957</strain>
    </source>
</reference>
<dbReference type="EMBL" id="CP116942">
    <property type="protein sequence ID" value="WCO69248.1"/>
    <property type="molecule type" value="Genomic_DNA"/>
</dbReference>
<evidence type="ECO:0000256" key="2">
    <source>
        <dbReference type="ARBA" id="ARBA00022603"/>
    </source>
</evidence>
<protein>
    <submittedName>
        <fullName evidence="11">Radical SAM protein</fullName>
    </submittedName>
</protein>
<dbReference type="Pfam" id="PF04055">
    <property type="entry name" value="Radical_SAM"/>
    <property type="match status" value="1"/>
</dbReference>
<gene>
    <name evidence="11" type="ORF">PO878_15475</name>
</gene>
<dbReference type="CDD" id="cd02068">
    <property type="entry name" value="radical_SAM_B12_BD"/>
    <property type="match status" value="1"/>
</dbReference>
<dbReference type="InterPro" id="IPR007197">
    <property type="entry name" value="rSAM"/>
</dbReference>
<dbReference type="KEGG" id="ima:PO878_15475"/>
<evidence type="ECO:0000256" key="4">
    <source>
        <dbReference type="ARBA" id="ARBA00022691"/>
    </source>
</evidence>
<dbReference type="InterPro" id="IPR023404">
    <property type="entry name" value="rSAM_horseshoe"/>
</dbReference>
<keyword evidence="7" id="KW-0411">Iron-sulfur</keyword>
<keyword evidence="12" id="KW-1185">Reference proteome</keyword>
<keyword evidence="4" id="KW-0949">S-adenosyl-L-methionine</keyword>
<keyword evidence="2" id="KW-0489">Methyltransferase</keyword>
<evidence type="ECO:0000256" key="7">
    <source>
        <dbReference type="ARBA" id="ARBA00023014"/>
    </source>
</evidence>
<feature type="domain" description="B12-binding" evidence="9">
    <location>
        <begin position="1"/>
        <end position="142"/>
    </location>
</feature>
<dbReference type="AlphaFoldDB" id="A0AAF0BXR1"/>